<accession>C5B931</accession>
<dbReference type="EMBL" id="CP001600">
    <property type="protein sequence ID" value="ACR70459.1"/>
    <property type="molecule type" value="Genomic_DNA"/>
</dbReference>
<dbReference type="KEGG" id="eic:NT01EI_3320"/>
<dbReference type="HOGENOM" id="CLU_062143_0_0_6"/>
<reference evidence="1 2" key="2">
    <citation type="journal article" date="2012" name="J. Bacteriol.">
        <title>Genome Sequence of Edwardsiella ictaluri 93-146, a Strain Associated with a Natural Channel Catfish Outbreak of Enteric Septicemia of Catfish.</title>
        <authorList>
            <person name="Williams M.L."/>
            <person name="Gillaspy A.F."/>
            <person name="Dyer D.W."/>
            <person name="Thune R.L."/>
            <person name="Waldbieser G.C."/>
            <person name="Schuster S.C."/>
            <person name="Gipson J."/>
            <person name="Zaitshik J."/>
            <person name="Landry C."/>
            <person name="Banes M.M."/>
            <person name="Lawrence M.L."/>
        </authorList>
    </citation>
    <scope>NUCLEOTIDE SEQUENCE [LARGE SCALE GENOMIC DNA]</scope>
    <source>
        <strain evidence="1 2">93-146</strain>
    </source>
</reference>
<sequence length="363" mass="36899">MANVGNNLTLRSEQGVDSYEAKQSSFSAGGSIGFGNGSLGIAASRDKMHSDYASVESQSGIFAGTGGFDITVGNHTQLDGAAIASAAGQENNRLDSGTLGFADIDNRAEFRAQHQGFGLSSGGSIGGQFAGNMANSLLAGANHQERARGTTQSAIADGAIVVRDRANQQQDVAGLARDTEQAHQPLSPIFDKEKAQRRLQQARLIGEIGNQVADIARTEGEIAGEKARRDPTALNQARTALEASGKPFTEKDVAQRAYNTGMRDSGFGTGGQYQQAIQAATAAVQGLAGGNLQAALAGGAAPYISEIIKQSTPDGAGRVAAHAVVNAALAAAQGNHPLAGAAGAASGEIVGHAGHGDIPETGR</sequence>
<reference evidence="2" key="1">
    <citation type="submission" date="2009-03" db="EMBL/GenBank/DDBJ databases">
        <title>Complete genome sequence of Edwardsiella ictaluri 93-146.</title>
        <authorList>
            <person name="Williams M.L."/>
            <person name="Gillaspy A.F."/>
            <person name="Dyer D.W."/>
            <person name="Thune R.L."/>
            <person name="Waldbieser G.C."/>
            <person name="Schuster S.C."/>
            <person name="Gipson J."/>
            <person name="Zaitshik J."/>
            <person name="Landry C."/>
            <person name="Lawrence M.L."/>
        </authorList>
    </citation>
    <scope>NUCLEOTIDE SEQUENCE [LARGE SCALE GENOMIC DNA]</scope>
    <source>
        <strain evidence="2">93-146</strain>
    </source>
</reference>
<dbReference type="AlphaFoldDB" id="C5B931"/>
<evidence type="ECO:0000313" key="2">
    <source>
        <dbReference type="Proteomes" id="UP000001485"/>
    </source>
</evidence>
<organism evidence="1 2">
    <name type="scientific">Edwardsiella ictaluri (strain 93-146)</name>
    <dbReference type="NCBI Taxonomy" id="634503"/>
    <lineage>
        <taxon>Bacteria</taxon>
        <taxon>Pseudomonadati</taxon>
        <taxon>Pseudomonadota</taxon>
        <taxon>Gammaproteobacteria</taxon>
        <taxon>Enterobacterales</taxon>
        <taxon>Hafniaceae</taxon>
        <taxon>Edwardsiella</taxon>
    </lineage>
</organism>
<evidence type="ECO:0000313" key="1">
    <source>
        <dbReference type="EMBL" id="ACR70459.1"/>
    </source>
</evidence>
<proteinExistence type="predicted"/>
<name>C5B931_EDWI9</name>
<protein>
    <recommendedName>
        <fullName evidence="3">Hemolysin</fullName>
    </recommendedName>
</protein>
<gene>
    <name evidence="1" type="ordered locus">NT01EI_3320</name>
</gene>
<evidence type="ECO:0008006" key="3">
    <source>
        <dbReference type="Google" id="ProtNLM"/>
    </source>
</evidence>
<dbReference type="Proteomes" id="UP000001485">
    <property type="component" value="Chromosome"/>
</dbReference>